<dbReference type="InParanoid" id="B4LUS8"/>
<dbReference type="KEGG" id="dvi:6628997"/>
<evidence type="ECO:0000256" key="2">
    <source>
        <dbReference type="ARBA" id="ARBA00022942"/>
    </source>
</evidence>
<dbReference type="SUPFAM" id="SSF56235">
    <property type="entry name" value="N-terminal nucleophile aminohydrolases (Ntn hydrolases)"/>
    <property type="match status" value="1"/>
</dbReference>
<dbReference type="OrthoDB" id="268428at2759"/>
<dbReference type="PANTHER" id="PTHR32194:SF2">
    <property type="entry name" value="PROTEASOME SUBUNIT BETA TYPE-1"/>
    <property type="match status" value="1"/>
</dbReference>
<evidence type="ECO:0000256" key="6">
    <source>
        <dbReference type="RuleBase" id="RU004203"/>
    </source>
</evidence>
<dbReference type="OMA" id="CMMSTIG"/>
<accession>B4LUS8</accession>
<dbReference type="InterPro" id="IPR001353">
    <property type="entry name" value="Proteasome_sua/b"/>
</dbReference>
<dbReference type="Gene3D" id="3.60.20.10">
    <property type="entry name" value="Glutamine Phosphoribosylpyrophosphate, subunit 1, domain 1"/>
    <property type="match status" value="1"/>
</dbReference>
<gene>
    <name evidence="7" type="primary">Dvir\GJ17367</name>
    <name evidence="7" type="ORF">Dvir_GJ17367</name>
</gene>
<evidence type="ECO:0000313" key="7">
    <source>
        <dbReference type="EMBL" id="EDW64255.1"/>
    </source>
</evidence>
<dbReference type="InterPro" id="IPR023333">
    <property type="entry name" value="Proteasome_suB-type"/>
</dbReference>
<dbReference type="GO" id="GO:0005839">
    <property type="term" value="C:proteasome core complex"/>
    <property type="evidence" value="ECO:0007669"/>
    <property type="project" value="InterPro"/>
</dbReference>
<dbReference type="CDD" id="cd03758">
    <property type="entry name" value="proteasome_beta_type_2"/>
    <property type="match status" value="1"/>
</dbReference>
<dbReference type="PROSITE" id="PS00854">
    <property type="entry name" value="PROTEASOME_BETA_1"/>
    <property type="match status" value="1"/>
</dbReference>
<protein>
    <recommendedName>
        <fullName evidence="6">Proteasome subunit beta</fullName>
    </recommendedName>
</protein>
<comment type="subunit">
    <text evidence="5">The 26S proteasome consists of a 20S proteasome core and two 19S regulatory subunits. The 20S proteasome core is composed of 28 subunits that are arranged in four stacked rings, resulting in a barrel-shaped structure. The two end rings are each formed by seven alpha subunits, and the two central rings are each formed by seven beta subunits. The catalytic chamber with the active sites is on the inside of the barrel.</text>
</comment>
<organism evidence="7 8">
    <name type="scientific">Drosophila virilis</name>
    <name type="common">Fruit fly</name>
    <dbReference type="NCBI Taxonomy" id="7244"/>
    <lineage>
        <taxon>Eukaryota</taxon>
        <taxon>Metazoa</taxon>
        <taxon>Ecdysozoa</taxon>
        <taxon>Arthropoda</taxon>
        <taxon>Hexapoda</taxon>
        <taxon>Insecta</taxon>
        <taxon>Pterygota</taxon>
        <taxon>Neoptera</taxon>
        <taxon>Endopterygota</taxon>
        <taxon>Diptera</taxon>
        <taxon>Brachycera</taxon>
        <taxon>Muscomorpha</taxon>
        <taxon>Ephydroidea</taxon>
        <taxon>Drosophilidae</taxon>
        <taxon>Drosophila</taxon>
    </lineage>
</organism>
<keyword evidence="2 6" id="KW-0647">Proteasome</keyword>
<dbReference type="Pfam" id="PF00227">
    <property type="entry name" value="Proteasome"/>
    <property type="match status" value="1"/>
</dbReference>
<evidence type="ECO:0000256" key="5">
    <source>
        <dbReference type="ARBA" id="ARBA00026071"/>
    </source>
</evidence>
<dbReference type="PANTHER" id="PTHR32194">
    <property type="entry name" value="METALLOPROTEASE TLDD"/>
    <property type="match status" value="1"/>
</dbReference>
<dbReference type="EMBL" id="CH940649">
    <property type="protein sequence ID" value="EDW64255.1"/>
    <property type="molecule type" value="Genomic_DNA"/>
</dbReference>
<keyword evidence="3 6" id="KW-0539">Nucleus</keyword>
<dbReference type="eggNOG" id="KOG0177">
    <property type="taxonomic scope" value="Eukaryota"/>
</dbReference>
<reference evidence="7 8" key="1">
    <citation type="journal article" date="2007" name="Nature">
        <title>Evolution of genes and genomes on the Drosophila phylogeny.</title>
        <authorList>
            <consortium name="Drosophila 12 Genomes Consortium"/>
            <person name="Clark A.G."/>
            <person name="Eisen M.B."/>
            <person name="Smith D.R."/>
            <person name="Bergman C.M."/>
            <person name="Oliver B."/>
            <person name="Markow T.A."/>
            <person name="Kaufman T.C."/>
            <person name="Kellis M."/>
            <person name="Gelbart W."/>
            <person name="Iyer V.N."/>
            <person name="Pollard D.A."/>
            <person name="Sackton T.B."/>
            <person name="Larracuente A.M."/>
            <person name="Singh N.D."/>
            <person name="Abad J.P."/>
            <person name="Abt D.N."/>
            <person name="Adryan B."/>
            <person name="Aguade M."/>
            <person name="Akashi H."/>
            <person name="Anderson W.W."/>
            <person name="Aquadro C.F."/>
            <person name="Ardell D.H."/>
            <person name="Arguello R."/>
            <person name="Artieri C.G."/>
            <person name="Barbash D.A."/>
            <person name="Barker D."/>
            <person name="Barsanti P."/>
            <person name="Batterham P."/>
            <person name="Batzoglou S."/>
            <person name="Begun D."/>
            <person name="Bhutkar A."/>
            <person name="Blanco E."/>
            <person name="Bosak S.A."/>
            <person name="Bradley R.K."/>
            <person name="Brand A.D."/>
            <person name="Brent M.R."/>
            <person name="Brooks A.N."/>
            <person name="Brown R.H."/>
            <person name="Butlin R.K."/>
            <person name="Caggese C."/>
            <person name="Calvi B.R."/>
            <person name="Bernardo de Carvalho A."/>
            <person name="Caspi A."/>
            <person name="Castrezana S."/>
            <person name="Celniker S.E."/>
            <person name="Chang J.L."/>
            <person name="Chapple C."/>
            <person name="Chatterji S."/>
            <person name="Chinwalla A."/>
            <person name="Civetta A."/>
            <person name="Clifton S.W."/>
            <person name="Comeron J.M."/>
            <person name="Costello J.C."/>
            <person name="Coyne J.A."/>
            <person name="Daub J."/>
            <person name="David R.G."/>
            <person name="Delcher A.L."/>
            <person name="Delehaunty K."/>
            <person name="Do C.B."/>
            <person name="Ebling H."/>
            <person name="Edwards K."/>
            <person name="Eickbush T."/>
            <person name="Evans J.D."/>
            <person name="Filipski A."/>
            <person name="Findeiss S."/>
            <person name="Freyhult E."/>
            <person name="Fulton L."/>
            <person name="Fulton R."/>
            <person name="Garcia A.C."/>
            <person name="Gardiner A."/>
            <person name="Garfield D.A."/>
            <person name="Garvin B.E."/>
            <person name="Gibson G."/>
            <person name="Gilbert D."/>
            <person name="Gnerre S."/>
            <person name="Godfrey J."/>
            <person name="Good R."/>
            <person name="Gotea V."/>
            <person name="Gravely B."/>
            <person name="Greenberg A.J."/>
            <person name="Griffiths-Jones S."/>
            <person name="Gross S."/>
            <person name="Guigo R."/>
            <person name="Gustafson E.A."/>
            <person name="Haerty W."/>
            <person name="Hahn M.W."/>
            <person name="Halligan D.L."/>
            <person name="Halpern A.L."/>
            <person name="Halter G.M."/>
            <person name="Han M.V."/>
            <person name="Heger A."/>
            <person name="Hillier L."/>
            <person name="Hinrichs A.S."/>
            <person name="Holmes I."/>
            <person name="Hoskins R.A."/>
            <person name="Hubisz M.J."/>
            <person name="Hultmark D."/>
            <person name="Huntley M.A."/>
            <person name="Jaffe D.B."/>
            <person name="Jagadeeshan S."/>
            <person name="Jeck W.R."/>
            <person name="Johnson J."/>
            <person name="Jones C.D."/>
            <person name="Jordan W.C."/>
            <person name="Karpen G.H."/>
            <person name="Kataoka E."/>
            <person name="Keightley P.D."/>
            <person name="Kheradpour P."/>
            <person name="Kirkness E.F."/>
            <person name="Koerich L.B."/>
            <person name="Kristiansen K."/>
            <person name="Kudrna D."/>
            <person name="Kulathinal R.J."/>
            <person name="Kumar S."/>
            <person name="Kwok R."/>
            <person name="Lander E."/>
            <person name="Langley C.H."/>
            <person name="Lapoint R."/>
            <person name="Lazzaro B.P."/>
            <person name="Lee S.J."/>
            <person name="Levesque L."/>
            <person name="Li R."/>
            <person name="Lin C.F."/>
            <person name="Lin M.F."/>
            <person name="Lindblad-Toh K."/>
            <person name="Llopart A."/>
            <person name="Long M."/>
            <person name="Low L."/>
            <person name="Lozovsky E."/>
            <person name="Lu J."/>
            <person name="Luo M."/>
            <person name="Machado C.A."/>
            <person name="Makalowski W."/>
            <person name="Marzo M."/>
            <person name="Matsuda M."/>
            <person name="Matzkin L."/>
            <person name="McAllister B."/>
            <person name="McBride C.S."/>
            <person name="McKernan B."/>
            <person name="McKernan K."/>
            <person name="Mendez-Lago M."/>
            <person name="Minx P."/>
            <person name="Mollenhauer M.U."/>
            <person name="Montooth K."/>
            <person name="Mount S.M."/>
            <person name="Mu X."/>
            <person name="Myers E."/>
            <person name="Negre B."/>
            <person name="Newfeld S."/>
            <person name="Nielsen R."/>
            <person name="Noor M.A."/>
            <person name="O'Grady P."/>
            <person name="Pachter L."/>
            <person name="Papaceit M."/>
            <person name="Parisi M.J."/>
            <person name="Parisi M."/>
            <person name="Parts L."/>
            <person name="Pedersen J.S."/>
            <person name="Pesole G."/>
            <person name="Phillippy A.M."/>
            <person name="Ponting C.P."/>
            <person name="Pop M."/>
            <person name="Porcelli D."/>
            <person name="Powell J.R."/>
            <person name="Prohaska S."/>
            <person name="Pruitt K."/>
            <person name="Puig M."/>
            <person name="Quesneville H."/>
            <person name="Ram K.R."/>
            <person name="Rand D."/>
            <person name="Rasmussen M.D."/>
            <person name="Reed L.K."/>
            <person name="Reenan R."/>
            <person name="Reily A."/>
            <person name="Remington K.A."/>
            <person name="Rieger T.T."/>
            <person name="Ritchie M.G."/>
            <person name="Robin C."/>
            <person name="Rogers Y.H."/>
            <person name="Rohde C."/>
            <person name="Rozas J."/>
            <person name="Rubenfield M.J."/>
            <person name="Ruiz A."/>
            <person name="Russo S."/>
            <person name="Salzberg S.L."/>
            <person name="Sanchez-Gracia A."/>
            <person name="Saranga D.J."/>
            <person name="Sato H."/>
            <person name="Schaeffer S.W."/>
            <person name="Schatz M.C."/>
            <person name="Schlenke T."/>
            <person name="Schwartz R."/>
            <person name="Segarra C."/>
            <person name="Singh R.S."/>
            <person name="Sirot L."/>
            <person name="Sirota M."/>
            <person name="Sisneros N.B."/>
            <person name="Smith C.D."/>
            <person name="Smith T.F."/>
            <person name="Spieth J."/>
            <person name="Stage D.E."/>
            <person name="Stark A."/>
            <person name="Stephan W."/>
            <person name="Strausberg R.L."/>
            <person name="Strempel S."/>
            <person name="Sturgill D."/>
            <person name="Sutton G."/>
            <person name="Sutton G.G."/>
            <person name="Tao W."/>
            <person name="Teichmann S."/>
            <person name="Tobari Y.N."/>
            <person name="Tomimura Y."/>
            <person name="Tsolas J.M."/>
            <person name="Valente V.L."/>
            <person name="Venter E."/>
            <person name="Venter J.C."/>
            <person name="Vicario S."/>
            <person name="Vieira F.G."/>
            <person name="Vilella A.J."/>
            <person name="Villasante A."/>
            <person name="Walenz B."/>
            <person name="Wang J."/>
            <person name="Wasserman M."/>
            <person name="Watts T."/>
            <person name="Wilson D."/>
            <person name="Wilson R.K."/>
            <person name="Wing R.A."/>
            <person name="Wolfner M.F."/>
            <person name="Wong A."/>
            <person name="Wong G.K."/>
            <person name="Wu C.I."/>
            <person name="Wu G."/>
            <person name="Yamamoto D."/>
            <person name="Yang H.P."/>
            <person name="Yang S.P."/>
            <person name="Yorke J.A."/>
            <person name="Yoshida K."/>
            <person name="Zdobnov E."/>
            <person name="Zhang P."/>
            <person name="Zhang Y."/>
            <person name="Zimin A.V."/>
            <person name="Baldwin J."/>
            <person name="Abdouelleil A."/>
            <person name="Abdulkadir J."/>
            <person name="Abebe A."/>
            <person name="Abera B."/>
            <person name="Abreu J."/>
            <person name="Acer S.C."/>
            <person name="Aftuck L."/>
            <person name="Alexander A."/>
            <person name="An P."/>
            <person name="Anderson E."/>
            <person name="Anderson S."/>
            <person name="Arachi H."/>
            <person name="Azer M."/>
            <person name="Bachantsang P."/>
            <person name="Barry A."/>
            <person name="Bayul T."/>
            <person name="Berlin A."/>
            <person name="Bessette D."/>
            <person name="Bloom T."/>
            <person name="Blye J."/>
            <person name="Boguslavskiy L."/>
            <person name="Bonnet C."/>
            <person name="Boukhgalter B."/>
            <person name="Bourzgui I."/>
            <person name="Brown A."/>
            <person name="Cahill P."/>
            <person name="Channer S."/>
            <person name="Cheshatsang Y."/>
            <person name="Chuda L."/>
            <person name="Citroen M."/>
            <person name="Collymore A."/>
            <person name="Cooke P."/>
            <person name="Costello M."/>
            <person name="D'Aco K."/>
            <person name="Daza R."/>
            <person name="De Haan G."/>
            <person name="DeGray S."/>
            <person name="DeMaso C."/>
            <person name="Dhargay N."/>
            <person name="Dooley K."/>
            <person name="Dooley E."/>
            <person name="Doricent M."/>
            <person name="Dorje P."/>
            <person name="Dorjee K."/>
            <person name="Dupes A."/>
            <person name="Elong R."/>
            <person name="Falk J."/>
            <person name="Farina A."/>
            <person name="Faro S."/>
            <person name="Ferguson D."/>
            <person name="Fisher S."/>
            <person name="Foley C.D."/>
            <person name="Franke A."/>
            <person name="Friedrich D."/>
            <person name="Gadbois L."/>
            <person name="Gearin G."/>
            <person name="Gearin C.R."/>
            <person name="Giannoukos G."/>
            <person name="Goode T."/>
            <person name="Graham J."/>
            <person name="Grandbois E."/>
            <person name="Grewal S."/>
            <person name="Gyaltsen K."/>
            <person name="Hafez N."/>
            <person name="Hagos B."/>
            <person name="Hall J."/>
            <person name="Henson C."/>
            <person name="Hollinger A."/>
            <person name="Honan T."/>
            <person name="Huard M.D."/>
            <person name="Hughes L."/>
            <person name="Hurhula B."/>
            <person name="Husby M.E."/>
            <person name="Kamat A."/>
            <person name="Kanga B."/>
            <person name="Kashin S."/>
            <person name="Khazanovich D."/>
            <person name="Kisner P."/>
            <person name="Lance K."/>
            <person name="Lara M."/>
            <person name="Lee W."/>
            <person name="Lennon N."/>
            <person name="Letendre F."/>
            <person name="LeVine R."/>
            <person name="Lipovsky A."/>
            <person name="Liu X."/>
            <person name="Liu J."/>
            <person name="Liu S."/>
            <person name="Lokyitsang T."/>
            <person name="Lokyitsang Y."/>
            <person name="Lubonja R."/>
            <person name="Lui A."/>
            <person name="MacDonald P."/>
            <person name="Magnisalis V."/>
            <person name="Maru K."/>
            <person name="Matthews C."/>
            <person name="McCusker W."/>
            <person name="McDonough S."/>
            <person name="Mehta T."/>
            <person name="Meldrim J."/>
            <person name="Meneus L."/>
            <person name="Mihai O."/>
            <person name="Mihalev A."/>
            <person name="Mihova T."/>
            <person name="Mittelman R."/>
            <person name="Mlenga V."/>
            <person name="Montmayeur A."/>
            <person name="Mulrain L."/>
            <person name="Navidi A."/>
            <person name="Naylor J."/>
            <person name="Negash T."/>
            <person name="Nguyen T."/>
            <person name="Nguyen N."/>
            <person name="Nicol R."/>
            <person name="Norbu C."/>
            <person name="Norbu N."/>
            <person name="Novod N."/>
            <person name="O'Neill B."/>
            <person name="Osman S."/>
            <person name="Markiewicz E."/>
            <person name="Oyono O.L."/>
            <person name="Patti C."/>
            <person name="Phunkhang P."/>
            <person name="Pierre F."/>
            <person name="Priest M."/>
            <person name="Raghuraman S."/>
            <person name="Rege F."/>
            <person name="Reyes R."/>
            <person name="Rise C."/>
            <person name="Rogov P."/>
            <person name="Ross K."/>
            <person name="Ryan E."/>
            <person name="Settipalli S."/>
            <person name="Shea T."/>
            <person name="Sherpa N."/>
            <person name="Shi L."/>
            <person name="Shih D."/>
            <person name="Sparrow T."/>
            <person name="Spaulding J."/>
            <person name="Stalker J."/>
            <person name="Stange-Thomann N."/>
            <person name="Stavropoulos S."/>
            <person name="Stone C."/>
            <person name="Strader C."/>
            <person name="Tesfaye S."/>
            <person name="Thomson T."/>
            <person name="Thoulutsang Y."/>
            <person name="Thoulutsang D."/>
            <person name="Topham K."/>
            <person name="Topping I."/>
            <person name="Tsamla T."/>
            <person name="Vassiliev H."/>
            <person name="Vo A."/>
            <person name="Wangchuk T."/>
            <person name="Wangdi T."/>
            <person name="Weiand M."/>
            <person name="Wilkinson J."/>
            <person name="Wilson A."/>
            <person name="Yadav S."/>
            <person name="Young G."/>
            <person name="Yu Q."/>
            <person name="Zembek L."/>
            <person name="Zhong D."/>
            <person name="Zimmer A."/>
            <person name="Zwirko Z."/>
            <person name="Jaffe D.B."/>
            <person name="Alvarez P."/>
            <person name="Brockman W."/>
            <person name="Butler J."/>
            <person name="Chin C."/>
            <person name="Gnerre S."/>
            <person name="Grabherr M."/>
            <person name="Kleber M."/>
            <person name="Mauceli E."/>
            <person name="MacCallum I."/>
        </authorList>
    </citation>
    <scope>NUCLEOTIDE SEQUENCE [LARGE SCALE GENOMIC DNA]</scope>
    <source>
        <strain evidence="8">Tucson 15010-1051.87</strain>
    </source>
</reference>
<comment type="function">
    <text evidence="6">Component of the proteasome, a multicatalytic proteinase complex which is characterized by its ability to cleave peptides with Arg, Phe, Tyr, Leu, and Glu adjacent to the leaving group at neutral or slightly basic pH. The proteasome has an ATP-dependent proteolytic activity.</text>
</comment>
<proteinExistence type="inferred from homology"/>
<dbReference type="GO" id="GO:0005737">
    <property type="term" value="C:cytoplasm"/>
    <property type="evidence" value="ECO:0007669"/>
    <property type="project" value="UniProtKB-SubCell"/>
</dbReference>
<name>B4LUS8_DROVI</name>
<keyword evidence="1 6" id="KW-0963">Cytoplasm</keyword>
<comment type="function">
    <text evidence="4">Non-catalytic component of the proteasome, a multicatalytic proteinase complex which is characterized by its ability to cleave peptides with Arg, Phe, Tyr, Leu, and Glu adjacent to the leaving group at neutral or slightly basic pH. The proteasome has an ATP-dependent proteolytic activity.</text>
</comment>
<dbReference type="GO" id="GO:0016787">
    <property type="term" value="F:hydrolase activity"/>
    <property type="evidence" value="ECO:0007669"/>
    <property type="project" value="UniProtKB-KW"/>
</dbReference>
<comment type="subunit">
    <text evidence="6">Component of the proteasome complex.</text>
</comment>
<dbReference type="SMR" id="B4LUS8"/>
<dbReference type="GO" id="GO:0005634">
    <property type="term" value="C:nucleus"/>
    <property type="evidence" value="ECO:0007669"/>
    <property type="project" value="UniProtKB-SubCell"/>
</dbReference>
<dbReference type="HOGENOM" id="CLU_035750_12_1_1"/>
<comment type="similarity">
    <text evidence="6">Belongs to the peptidase T1B family.</text>
</comment>
<dbReference type="STRING" id="7244.B4LUS8"/>
<sequence>METVLGLKGKDFVMLASDTMLAKSIFFLKDNNTKIRPISSNSMMAVVGNNGDTLHFADFIATNISLYEIRNGYDMDTPTVVHFTRNHILDNIRNKVSSQVAMLLAGYDSEFGPSLCFIDAQGTTMPLNYSGHGLGHPICTSIFHMMWKPDLTFQEGVDIVRRCVVEIQNRLVINLRNFDVFVVDKDGVRKLPPFGPMAIGAPMPLLTTLAIGNQQVPKSVSKPEIKEESLI</sequence>
<evidence type="ECO:0000313" key="8">
    <source>
        <dbReference type="Proteomes" id="UP000008792"/>
    </source>
</evidence>
<dbReference type="InterPro" id="IPR029055">
    <property type="entry name" value="Ntn_hydrolases_N"/>
</dbReference>
<dbReference type="PhylomeDB" id="B4LUS8"/>
<keyword evidence="7" id="KW-0378">Hydrolase</keyword>
<dbReference type="AlphaFoldDB" id="B4LUS8"/>
<evidence type="ECO:0000256" key="1">
    <source>
        <dbReference type="ARBA" id="ARBA00022490"/>
    </source>
</evidence>
<dbReference type="GO" id="GO:0010498">
    <property type="term" value="P:proteasomal protein catabolic process"/>
    <property type="evidence" value="ECO:0007669"/>
    <property type="project" value="InterPro"/>
</dbReference>
<dbReference type="InterPro" id="IPR035206">
    <property type="entry name" value="Proteasome_beta2"/>
</dbReference>
<evidence type="ECO:0000256" key="4">
    <source>
        <dbReference type="ARBA" id="ARBA00024953"/>
    </source>
</evidence>
<comment type="subcellular location">
    <subcellularLocation>
        <location evidence="6">Cytoplasm</location>
    </subcellularLocation>
    <subcellularLocation>
        <location evidence="6">Nucleus</location>
    </subcellularLocation>
</comment>
<evidence type="ECO:0000256" key="3">
    <source>
        <dbReference type="ARBA" id="ARBA00023242"/>
    </source>
</evidence>
<dbReference type="InterPro" id="IPR016050">
    <property type="entry name" value="Proteasome_bsu_CS"/>
</dbReference>
<keyword evidence="8" id="KW-1185">Reference proteome</keyword>
<dbReference type="Proteomes" id="UP000008792">
    <property type="component" value="Unassembled WGS sequence"/>
</dbReference>